<dbReference type="Pfam" id="PF03965">
    <property type="entry name" value="Penicillinase_R"/>
    <property type="match status" value="1"/>
</dbReference>
<dbReference type="RefSeq" id="WP_285667474.1">
    <property type="nucleotide sequence ID" value="NZ_BSTX01000008.1"/>
</dbReference>
<protein>
    <submittedName>
        <fullName evidence="5">Penicillinase repressor</fullName>
    </submittedName>
</protein>
<keyword evidence="6" id="KW-1185">Reference proteome</keyword>
<dbReference type="SUPFAM" id="SSF46785">
    <property type="entry name" value="Winged helix' DNA-binding domain"/>
    <property type="match status" value="1"/>
</dbReference>
<accession>A0A9W6WEI3</accession>
<evidence type="ECO:0000256" key="1">
    <source>
        <dbReference type="ARBA" id="ARBA00011046"/>
    </source>
</evidence>
<dbReference type="AlphaFoldDB" id="A0A9W6WEI3"/>
<reference evidence="5" key="1">
    <citation type="submission" date="2023-03" db="EMBL/GenBank/DDBJ databases">
        <title>Actinorhabdospora filicis NBRC 111898.</title>
        <authorList>
            <person name="Ichikawa N."/>
            <person name="Sato H."/>
            <person name="Tonouchi N."/>
        </authorList>
    </citation>
    <scope>NUCLEOTIDE SEQUENCE</scope>
    <source>
        <strain evidence="5">NBRC 111898</strain>
    </source>
</reference>
<keyword evidence="2" id="KW-0805">Transcription regulation</keyword>
<dbReference type="GO" id="GO:0003677">
    <property type="term" value="F:DNA binding"/>
    <property type="evidence" value="ECO:0007669"/>
    <property type="project" value="UniProtKB-KW"/>
</dbReference>
<dbReference type="Proteomes" id="UP001165079">
    <property type="component" value="Unassembled WGS sequence"/>
</dbReference>
<proteinExistence type="inferred from homology"/>
<dbReference type="Gene3D" id="6.10.140.850">
    <property type="match status" value="1"/>
</dbReference>
<sequence>MRAFGELEAVIMERLWSAGEWRTVREVLTELLQQRQIAYTTVMTVLDNLHKKGWLRRESSGKAHRYTPVMTREEYGAAQMRHALDASGDPAVALLKFVNQMSPEEAAGLRAALDAHERRNGR</sequence>
<dbReference type="EMBL" id="BSTX01000008">
    <property type="protein sequence ID" value="GLZ81905.1"/>
    <property type="molecule type" value="Genomic_DNA"/>
</dbReference>
<evidence type="ECO:0000256" key="4">
    <source>
        <dbReference type="ARBA" id="ARBA00023163"/>
    </source>
</evidence>
<dbReference type="InterPro" id="IPR005650">
    <property type="entry name" value="BlaI_family"/>
</dbReference>
<comment type="caution">
    <text evidence="5">The sequence shown here is derived from an EMBL/GenBank/DDBJ whole genome shotgun (WGS) entry which is preliminary data.</text>
</comment>
<name>A0A9W6WEI3_9ACTN</name>
<keyword evidence="4" id="KW-0804">Transcription</keyword>
<evidence type="ECO:0000313" key="6">
    <source>
        <dbReference type="Proteomes" id="UP001165079"/>
    </source>
</evidence>
<dbReference type="Gene3D" id="1.10.10.10">
    <property type="entry name" value="Winged helix-like DNA-binding domain superfamily/Winged helix DNA-binding domain"/>
    <property type="match status" value="1"/>
</dbReference>
<organism evidence="5 6">
    <name type="scientific">Actinorhabdospora filicis</name>
    <dbReference type="NCBI Taxonomy" id="1785913"/>
    <lineage>
        <taxon>Bacteria</taxon>
        <taxon>Bacillati</taxon>
        <taxon>Actinomycetota</taxon>
        <taxon>Actinomycetes</taxon>
        <taxon>Micromonosporales</taxon>
        <taxon>Micromonosporaceae</taxon>
        <taxon>Actinorhabdospora</taxon>
    </lineage>
</organism>
<dbReference type="InterPro" id="IPR036390">
    <property type="entry name" value="WH_DNA-bd_sf"/>
</dbReference>
<evidence type="ECO:0000313" key="5">
    <source>
        <dbReference type="EMBL" id="GLZ81905.1"/>
    </source>
</evidence>
<evidence type="ECO:0000256" key="2">
    <source>
        <dbReference type="ARBA" id="ARBA00023015"/>
    </source>
</evidence>
<comment type="similarity">
    <text evidence="1">Belongs to the BlaI transcriptional regulatory family.</text>
</comment>
<evidence type="ECO:0000256" key="3">
    <source>
        <dbReference type="ARBA" id="ARBA00023125"/>
    </source>
</evidence>
<gene>
    <name evidence="5" type="ORF">Afil01_67120</name>
</gene>
<dbReference type="PIRSF" id="PIRSF019455">
    <property type="entry name" value="CopR_AtkY"/>
    <property type="match status" value="1"/>
</dbReference>
<dbReference type="InterPro" id="IPR036388">
    <property type="entry name" value="WH-like_DNA-bd_sf"/>
</dbReference>
<keyword evidence="3" id="KW-0238">DNA-binding</keyword>
<dbReference type="GO" id="GO:0045892">
    <property type="term" value="P:negative regulation of DNA-templated transcription"/>
    <property type="evidence" value="ECO:0007669"/>
    <property type="project" value="InterPro"/>
</dbReference>